<keyword evidence="1" id="KW-0805">Transcription regulation</keyword>
<accession>A0A845MIR7</accession>
<dbReference type="GO" id="GO:0003700">
    <property type="term" value="F:DNA-binding transcription factor activity"/>
    <property type="evidence" value="ECO:0007669"/>
    <property type="project" value="InterPro"/>
</dbReference>
<dbReference type="PANTHER" id="PTHR42756:SF1">
    <property type="entry name" value="TRANSCRIPTIONAL REPRESSOR OF EMRAB OPERON"/>
    <property type="match status" value="1"/>
</dbReference>
<dbReference type="EMBL" id="WTVA01000004">
    <property type="protein sequence ID" value="MZR22884.1"/>
    <property type="molecule type" value="Genomic_DNA"/>
</dbReference>
<comment type="caution">
    <text evidence="5">The sequence shown here is derived from an EMBL/GenBank/DDBJ whole genome shotgun (WGS) entry which is preliminary data.</text>
</comment>
<dbReference type="Pfam" id="PF01047">
    <property type="entry name" value="MarR"/>
    <property type="match status" value="1"/>
</dbReference>
<name>A0A845MIR7_9PROT</name>
<organism evidence="5 6">
    <name type="scientific">Sneathiella chungangensis</name>
    <dbReference type="NCBI Taxonomy" id="1418234"/>
    <lineage>
        <taxon>Bacteria</taxon>
        <taxon>Pseudomonadati</taxon>
        <taxon>Pseudomonadota</taxon>
        <taxon>Alphaproteobacteria</taxon>
        <taxon>Sneathiellales</taxon>
        <taxon>Sneathiellaceae</taxon>
        <taxon>Sneathiella</taxon>
    </lineage>
</organism>
<evidence type="ECO:0000313" key="6">
    <source>
        <dbReference type="Proteomes" id="UP000445696"/>
    </source>
</evidence>
<dbReference type="PROSITE" id="PS50995">
    <property type="entry name" value="HTH_MARR_2"/>
    <property type="match status" value="1"/>
</dbReference>
<proteinExistence type="predicted"/>
<dbReference type="PANTHER" id="PTHR42756">
    <property type="entry name" value="TRANSCRIPTIONAL REGULATOR, MARR"/>
    <property type="match status" value="1"/>
</dbReference>
<dbReference type="OrthoDB" id="5974674at2"/>
<evidence type="ECO:0000256" key="2">
    <source>
        <dbReference type="ARBA" id="ARBA00023125"/>
    </source>
</evidence>
<dbReference type="Gene3D" id="1.10.10.10">
    <property type="entry name" value="Winged helix-like DNA-binding domain superfamily/Winged helix DNA-binding domain"/>
    <property type="match status" value="1"/>
</dbReference>
<dbReference type="InterPro" id="IPR036390">
    <property type="entry name" value="WH_DNA-bd_sf"/>
</dbReference>
<dbReference type="PRINTS" id="PR00598">
    <property type="entry name" value="HTHMARR"/>
</dbReference>
<protein>
    <submittedName>
        <fullName evidence="5">MarR family transcriptional regulator</fullName>
    </submittedName>
</protein>
<evidence type="ECO:0000256" key="3">
    <source>
        <dbReference type="ARBA" id="ARBA00023163"/>
    </source>
</evidence>
<dbReference type="AlphaFoldDB" id="A0A845MIR7"/>
<dbReference type="SUPFAM" id="SSF46785">
    <property type="entry name" value="Winged helix' DNA-binding domain"/>
    <property type="match status" value="1"/>
</dbReference>
<dbReference type="Proteomes" id="UP000445696">
    <property type="component" value="Unassembled WGS sequence"/>
</dbReference>
<keyword evidence="6" id="KW-1185">Reference proteome</keyword>
<sequence>MQNPEKSIGFLINDVTRLMRRNLNRRAQDLGLPQAQWRALAFLSRKQGVKQITLADSLEVQPITLARMIDRLEEAGLVTRRPDPDDRRAVRLYLTAEAQPLLDQMWERAAKTQDDAMADLSVTERENLIKSLQRIKQSLLITEGCRVDADDDLEEKGLANAAKSS</sequence>
<dbReference type="RefSeq" id="WP_161339340.1">
    <property type="nucleotide sequence ID" value="NZ_JBHSDG010000004.1"/>
</dbReference>
<reference evidence="5 6" key="1">
    <citation type="journal article" date="2014" name="Int. J. Syst. Evol. Microbiol.">
        <title>Sneathiella chungangensis sp. nov., isolated from a marine sand, and emended description of the genus Sneathiella.</title>
        <authorList>
            <person name="Siamphan C."/>
            <person name="Kim H."/>
            <person name="Lee J.S."/>
            <person name="Kim W."/>
        </authorList>
    </citation>
    <scope>NUCLEOTIDE SEQUENCE [LARGE SCALE GENOMIC DNA]</scope>
    <source>
        <strain evidence="5 6">KCTC 32476</strain>
    </source>
</reference>
<dbReference type="InterPro" id="IPR036388">
    <property type="entry name" value="WH-like_DNA-bd_sf"/>
</dbReference>
<evidence type="ECO:0000256" key="1">
    <source>
        <dbReference type="ARBA" id="ARBA00023015"/>
    </source>
</evidence>
<evidence type="ECO:0000313" key="5">
    <source>
        <dbReference type="EMBL" id="MZR22884.1"/>
    </source>
</evidence>
<keyword evidence="2" id="KW-0238">DNA-binding</keyword>
<keyword evidence="3" id="KW-0804">Transcription</keyword>
<feature type="domain" description="HTH marR-type" evidence="4">
    <location>
        <begin position="5"/>
        <end position="137"/>
    </location>
</feature>
<dbReference type="SMART" id="SM00347">
    <property type="entry name" value="HTH_MARR"/>
    <property type="match status" value="1"/>
</dbReference>
<dbReference type="InterPro" id="IPR000835">
    <property type="entry name" value="HTH_MarR-typ"/>
</dbReference>
<dbReference type="InterPro" id="IPR023187">
    <property type="entry name" value="Tscrpt_reg_MarR-type_CS"/>
</dbReference>
<evidence type="ECO:0000259" key="4">
    <source>
        <dbReference type="PROSITE" id="PS50995"/>
    </source>
</evidence>
<dbReference type="PROSITE" id="PS01117">
    <property type="entry name" value="HTH_MARR_1"/>
    <property type="match status" value="1"/>
</dbReference>
<dbReference type="GO" id="GO:0003677">
    <property type="term" value="F:DNA binding"/>
    <property type="evidence" value="ECO:0007669"/>
    <property type="project" value="UniProtKB-KW"/>
</dbReference>
<gene>
    <name evidence="5" type="ORF">GQF03_11125</name>
</gene>